<dbReference type="AlphaFoldDB" id="A0A2Z6NZN0"/>
<dbReference type="EMBL" id="DF973646">
    <property type="protein sequence ID" value="GAU36919.1"/>
    <property type="molecule type" value="Genomic_DNA"/>
</dbReference>
<name>A0A2Z6NZN0_TRISU</name>
<gene>
    <name evidence="1" type="ORF">TSUD_331920</name>
</gene>
<protein>
    <submittedName>
        <fullName evidence="1">Uncharacterized protein</fullName>
    </submittedName>
</protein>
<accession>A0A2Z6NZN0</accession>
<proteinExistence type="predicted"/>
<sequence>MSAKPYFIIIFINKRLIGRSREIKPFRRVEVLVSVIYNEGRIDIVPINVFRFHLGVESEKKKNEKEN</sequence>
<evidence type="ECO:0000313" key="2">
    <source>
        <dbReference type="Proteomes" id="UP000242715"/>
    </source>
</evidence>
<reference evidence="2" key="1">
    <citation type="journal article" date="2017" name="Front. Plant Sci.">
        <title>Climate Clever Clovers: New Paradigm to Reduce the Environmental Footprint of Ruminants by Breeding Low Methanogenic Forages Utilizing Haplotype Variation.</title>
        <authorList>
            <person name="Kaur P."/>
            <person name="Appels R."/>
            <person name="Bayer P.E."/>
            <person name="Keeble-Gagnere G."/>
            <person name="Wang J."/>
            <person name="Hirakawa H."/>
            <person name="Shirasawa K."/>
            <person name="Vercoe P."/>
            <person name="Stefanova K."/>
            <person name="Durmic Z."/>
            <person name="Nichols P."/>
            <person name="Revell C."/>
            <person name="Isobe S.N."/>
            <person name="Edwards D."/>
            <person name="Erskine W."/>
        </authorList>
    </citation>
    <scope>NUCLEOTIDE SEQUENCE [LARGE SCALE GENOMIC DNA]</scope>
    <source>
        <strain evidence="2">cv. Daliak</strain>
    </source>
</reference>
<keyword evidence="2" id="KW-1185">Reference proteome</keyword>
<dbReference type="Proteomes" id="UP000242715">
    <property type="component" value="Unassembled WGS sequence"/>
</dbReference>
<organism evidence="1 2">
    <name type="scientific">Trifolium subterraneum</name>
    <name type="common">Subterranean clover</name>
    <dbReference type="NCBI Taxonomy" id="3900"/>
    <lineage>
        <taxon>Eukaryota</taxon>
        <taxon>Viridiplantae</taxon>
        <taxon>Streptophyta</taxon>
        <taxon>Embryophyta</taxon>
        <taxon>Tracheophyta</taxon>
        <taxon>Spermatophyta</taxon>
        <taxon>Magnoliopsida</taxon>
        <taxon>eudicotyledons</taxon>
        <taxon>Gunneridae</taxon>
        <taxon>Pentapetalae</taxon>
        <taxon>rosids</taxon>
        <taxon>fabids</taxon>
        <taxon>Fabales</taxon>
        <taxon>Fabaceae</taxon>
        <taxon>Papilionoideae</taxon>
        <taxon>50 kb inversion clade</taxon>
        <taxon>NPAAA clade</taxon>
        <taxon>Hologalegina</taxon>
        <taxon>IRL clade</taxon>
        <taxon>Trifolieae</taxon>
        <taxon>Trifolium</taxon>
    </lineage>
</organism>
<evidence type="ECO:0000313" key="1">
    <source>
        <dbReference type="EMBL" id="GAU36919.1"/>
    </source>
</evidence>